<comment type="caution">
    <text evidence="9">The sequence shown here is derived from an EMBL/GenBank/DDBJ whole genome shotgun (WGS) entry which is preliminary data.</text>
</comment>
<dbReference type="Pfam" id="PF05420">
    <property type="entry name" value="BCSC_C"/>
    <property type="match status" value="1"/>
</dbReference>
<organism evidence="9 10">
    <name type="scientific">Serratia aquatilis</name>
    <dbReference type="NCBI Taxonomy" id="1737515"/>
    <lineage>
        <taxon>Bacteria</taxon>
        <taxon>Pseudomonadati</taxon>
        <taxon>Pseudomonadota</taxon>
        <taxon>Gammaproteobacteria</taxon>
        <taxon>Enterobacterales</taxon>
        <taxon>Yersiniaceae</taxon>
        <taxon>Serratia</taxon>
    </lineage>
</organism>
<evidence type="ECO:0000313" key="9">
    <source>
        <dbReference type="EMBL" id="MFC0229377.1"/>
    </source>
</evidence>
<proteinExistence type="predicted"/>
<name>A0ABV6EK47_9GAMM</name>
<dbReference type="InterPro" id="IPR019734">
    <property type="entry name" value="TPR_rpt"/>
</dbReference>
<evidence type="ECO:0000256" key="3">
    <source>
        <dbReference type="ARBA" id="ARBA00022729"/>
    </source>
</evidence>
<evidence type="ECO:0000259" key="8">
    <source>
        <dbReference type="Pfam" id="PF05420"/>
    </source>
</evidence>
<dbReference type="InterPro" id="IPR011990">
    <property type="entry name" value="TPR-like_helical_dom_sf"/>
</dbReference>
<dbReference type="Pfam" id="PF14559">
    <property type="entry name" value="TPR_19"/>
    <property type="match status" value="3"/>
</dbReference>
<evidence type="ECO:0000256" key="2">
    <source>
        <dbReference type="ARBA" id="ARBA00005186"/>
    </source>
</evidence>
<dbReference type="InterPro" id="IPR003921">
    <property type="entry name" value="Cell_synth_C"/>
</dbReference>
<accession>A0ABV6EK47</accession>
<dbReference type="InterPro" id="IPR008410">
    <property type="entry name" value="BCSC_C"/>
</dbReference>
<comment type="pathway">
    <text evidence="2">Glycan metabolism; bacterial cellulose biosynthesis.</text>
</comment>
<dbReference type="PANTHER" id="PTHR12558">
    <property type="entry name" value="CELL DIVISION CYCLE 16,23,27"/>
    <property type="match status" value="1"/>
</dbReference>
<dbReference type="SUPFAM" id="SSF48452">
    <property type="entry name" value="TPR-like"/>
    <property type="match status" value="3"/>
</dbReference>
<dbReference type="PRINTS" id="PR01441">
    <property type="entry name" value="CELLSNTHASEC"/>
</dbReference>
<feature type="chain" id="PRO_5045533655" evidence="7">
    <location>
        <begin position="32"/>
        <end position="1343"/>
    </location>
</feature>
<keyword evidence="3 7" id="KW-0732">Signal</keyword>
<evidence type="ECO:0000256" key="1">
    <source>
        <dbReference type="ARBA" id="ARBA00003476"/>
    </source>
</evidence>
<feature type="signal peptide" evidence="7">
    <location>
        <begin position="1"/>
        <end position="31"/>
    </location>
</feature>
<dbReference type="Gene3D" id="1.25.40.10">
    <property type="entry name" value="Tetratricopeptide repeat domain"/>
    <property type="match status" value="4"/>
</dbReference>
<sequence length="1343" mass="143450">MEYNQLNILLKKKLCWVSLAGLTIFSVSAMAEDSNPALKALFQQAAYWHDKSHDELAQGALQKILLIDENNAEAMYLLSLYAMQAGDKANAELWQKKLSAVSPNDPRLQALSSNSAAQSVSKSLLAQARQSASKGDFPQAIAVYQSIFNGKTPIDSLANEYYLTLAGIPGSRPEAIDGLKQRLALQPNDVQTRTVLGKVLTYQESTRREGINLLASMAPDNGEADQALKQALLWLAPQPSDKPLYDAYQQRHPTDKAVAAYYQQNIAGAAKSAGFSELNKGDLSGAKNQFATILASNPNDGDALAGMGFAAMRSGDFSQAESYLTQAAKQGGPQSAQWSSLAQDAAFYGNLEKAKQAANAGKLDEALSLSAPLSNATGQKGDAVTMFRADLSRKKGDFAAAEQMYRGLLAQNPQNNDAKLGLYYLLLQQRDKSKEAELVLQTIPDNLRPKILKAVAGVNVDPLRKQAEVAMQNNEPQRAMTYLQQALEKQPSNVWVRLDMARILNKQGQELQAQTLISPLMQMGAPPDSLYAAALFASERNDWLNVSTLMARIPVARQSVAMRALAATAAANQQRVSAENYIKQGNTASAAVILRQLAEKPPSDPAALGELAKDLMVVGDATTAVKLVRDNMRQGVKGSAGDYAGQIAVLNQAGLSQEADAWLNNPALRARSTSKDISQLQLGSVINEADKLRLQGQYGAAYDKLIGALRSDPQNPEIMLAMGRLYQSGNMNKEAGQVFNYLLSRNGLNQGAREGAVGVALSEGDVDRAKQLVRGLPAIKTADQLLLAARVAQADGSYQQALVLLREAKHRANGLGGVTGGDTAMVGGLRLADNPFANQSVSPSALSSSSPSAYGEVLPWQVAAPGLAGSYGNGQHRAPEKVAKNATLQNIEKLMDEIQGKVATWVQGNISLRDNSSGESGLSNITEVRSPITLSGMPFDSGRVSFDVTPVMLQSGTPTNGANARFGTGALQQAKAVEAATQASLIASQNSIAAAQAADLRYQQLHATRDSLCSINATSAECAAATIAENQAYADKQTLAGLVTQPQTFNPNDFYADSPGKQQDTGVELALALSGDSYKVDVGSTPLGSGITSIVGGAKWSPKLSQHSTLDLTVERRAVTDSLLSYVGTEDTITGKKWGAVTKNGGSVNLGYDDGVVGAYGGAGYYSYMGDNVASNKSLTGTLGAYIRPYKDDENELKVGVNVNYMNFDKNLSYFSYGQGGYFSPQDYLSISLPIEFTKKLDNLTYYLGGSVGYQTYSTEESPYFPNDPDLQSQLEGLVSQGYGKEAKYASEDKNGIGYNLKAGGTYKVTPSTLVGGQLGYDTFGSYSESKALLYFKYLLDGK</sequence>
<evidence type="ECO:0000256" key="4">
    <source>
        <dbReference type="ARBA" id="ARBA00022737"/>
    </source>
</evidence>
<protein>
    <submittedName>
        <fullName evidence="9">Cellulose synthase subunit BcsC-related outer membrane protein</fullName>
    </submittedName>
</protein>
<dbReference type="PANTHER" id="PTHR12558:SF13">
    <property type="entry name" value="CELL DIVISION CYCLE PROTEIN 27 HOMOLOG"/>
    <property type="match status" value="1"/>
</dbReference>
<evidence type="ECO:0000256" key="7">
    <source>
        <dbReference type="SAM" id="SignalP"/>
    </source>
</evidence>
<dbReference type="Proteomes" id="UP001589792">
    <property type="component" value="Unassembled WGS sequence"/>
</dbReference>
<keyword evidence="10" id="KW-1185">Reference proteome</keyword>
<evidence type="ECO:0000313" key="10">
    <source>
        <dbReference type="Proteomes" id="UP001589792"/>
    </source>
</evidence>
<gene>
    <name evidence="9" type="ORF">ACFFJ3_23250</name>
</gene>
<comment type="function">
    <text evidence="1">Required for maximal bacterial cellulose synthesis.</text>
</comment>
<dbReference type="SMART" id="SM00028">
    <property type="entry name" value="TPR"/>
    <property type="match status" value="7"/>
</dbReference>
<keyword evidence="6" id="KW-0135">Cellulose biosynthesis</keyword>
<dbReference type="EMBL" id="JBHLXG010000038">
    <property type="protein sequence ID" value="MFC0229377.1"/>
    <property type="molecule type" value="Genomic_DNA"/>
</dbReference>
<keyword evidence="5" id="KW-0802">TPR repeat</keyword>
<reference evidence="9 10" key="1">
    <citation type="submission" date="2024-09" db="EMBL/GenBank/DDBJ databases">
        <authorList>
            <person name="Sun Q."/>
            <person name="Mori K."/>
        </authorList>
    </citation>
    <scope>NUCLEOTIDE SEQUENCE [LARGE SCALE GENOMIC DNA]</scope>
    <source>
        <strain evidence="9 10">CCM 8626</strain>
    </source>
</reference>
<keyword evidence="4" id="KW-0677">Repeat</keyword>
<feature type="domain" description="Cellulose synthase operon C C-terminal" evidence="8">
    <location>
        <begin position="1012"/>
        <end position="1340"/>
    </location>
</feature>
<evidence type="ECO:0000256" key="6">
    <source>
        <dbReference type="ARBA" id="ARBA00022916"/>
    </source>
</evidence>
<dbReference type="RefSeq" id="WP_380680513.1">
    <property type="nucleotide sequence ID" value="NZ_CP173186.1"/>
</dbReference>
<evidence type="ECO:0000256" key="5">
    <source>
        <dbReference type="ARBA" id="ARBA00022803"/>
    </source>
</evidence>